<accession>A0A172TIZ8</accession>
<sequence>MRTKFTALLTVLALISSVFFGLSSALAADSKYAITADAEVQAQIDAFAAIKKMFDDSAPLADIKAKYEEKFKTQVAAIDATIAEGNPKINDNVLFFLDAAVKGDMNAAQAKQAVDKGLQWYFYFLTKSMFSKQVRPALEAKDTAKAKVELEKAIQIYEQVLEPTVVKRDAKFKTKMQDELATVVIPSLQKDVAAGDLDNYKLHYQMYDKTLIKMFSYAALTYAEVSPTKPVADQPAAMTEGYFFFSSVYSYLKGGSAADADYILKAFATGKASELDLAKIKTAMNRAMIGKVREYVLKAADYASQGKSIEAQVYAMEGNMFLAAQEVFISEKLGADAYTAAVLNGVQFAKAIAANDVKTAQAHTFQVMKTLAKLNGLSFIIGTKSVEVNGVKNTITNASFANAKTNRTLVPTRYAELLGATVTFQPTTKKIVINYNGTTTELLPNEAAVTVNGEVNAEKKLDQPVVALKGVSYIPMRAVANLIGYEAFYAKGEVLIVK</sequence>
<dbReference type="RefSeq" id="WP_068607066.1">
    <property type="nucleotide sequence ID" value="NZ_CP011388.1"/>
</dbReference>
<organism evidence="3 4">
    <name type="scientific">Paenibacillus swuensis</name>
    <dbReference type="NCBI Taxonomy" id="1178515"/>
    <lineage>
        <taxon>Bacteria</taxon>
        <taxon>Bacillati</taxon>
        <taxon>Bacillota</taxon>
        <taxon>Bacilli</taxon>
        <taxon>Bacillales</taxon>
        <taxon>Paenibacillaceae</taxon>
        <taxon>Paenibacillus</taxon>
    </lineage>
</organism>
<dbReference type="SUPFAM" id="SSF55383">
    <property type="entry name" value="Copper amine oxidase, domain N"/>
    <property type="match status" value="1"/>
</dbReference>
<reference evidence="3 4" key="1">
    <citation type="submission" date="2015-01" db="EMBL/GenBank/DDBJ databases">
        <title>Paenibacillus swuensis/DY6/whole genome sequencing.</title>
        <authorList>
            <person name="Kim M.K."/>
            <person name="Srinivasan S."/>
            <person name="Lee J.-J."/>
        </authorList>
    </citation>
    <scope>NUCLEOTIDE SEQUENCE [LARGE SCALE GENOMIC DNA]</scope>
    <source>
        <strain evidence="3 4">DY6</strain>
    </source>
</reference>
<dbReference type="OrthoDB" id="2111131at2"/>
<feature type="chain" id="PRO_5008000831" description="Copper amine oxidase-like N-terminal domain-containing protein" evidence="1">
    <location>
        <begin position="28"/>
        <end position="498"/>
    </location>
</feature>
<evidence type="ECO:0000313" key="3">
    <source>
        <dbReference type="EMBL" id="ANE47008.1"/>
    </source>
</evidence>
<dbReference type="PATRIC" id="fig|1178515.4.peg.2568"/>
<protein>
    <recommendedName>
        <fullName evidence="2">Copper amine oxidase-like N-terminal domain-containing protein</fullName>
    </recommendedName>
</protein>
<dbReference type="KEGG" id="pswu:SY83_12830"/>
<evidence type="ECO:0000259" key="2">
    <source>
        <dbReference type="Pfam" id="PF07833"/>
    </source>
</evidence>
<evidence type="ECO:0000256" key="1">
    <source>
        <dbReference type="SAM" id="SignalP"/>
    </source>
</evidence>
<dbReference type="Proteomes" id="UP000076927">
    <property type="component" value="Chromosome"/>
</dbReference>
<proteinExistence type="predicted"/>
<dbReference type="AlphaFoldDB" id="A0A172TIZ8"/>
<feature type="domain" description="Copper amine oxidase-like N-terminal" evidence="2">
    <location>
        <begin position="388"/>
        <end position="491"/>
    </location>
</feature>
<dbReference type="EMBL" id="CP011388">
    <property type="protein sequence ID" value="ANE47008.1"/>
    <property type="molecule type" value="Genomic_DNA"/>
</dbReference>
<dbReference type="STRING" id="1178515.SY83_12830"/>
<dbReference type="InterPro" id="IPR036582">
    <property type="entry name" value="Mao_N_sf"/>
</dbReference>
<dbReference type="Gene3D" id="3.30.457.10">
    <property type="entry name" value="Copper amine oxidase-like, N-terminal domain"/>
    <property type="match status" value="1"/>
</dbReference>
<gene>
    <name evidence="3" type="ORF">SY83_12830</name>
</gene>
<keyword evidence="4" id="KW-1185">Reference proteome</keyword>
<keyword evidence="1" id="KW-0732">Signal</keyword>
<feature type="signal peptide" evidence="1">
    <location>
        <begin position="1"/>
        <end position="27"/>
    </location>
</feature>
<dbReference type="InterPro" id="IPR012854">
    <property type="entry name" value="Cu_amine_oxidase-like_N"/>
</dbReference>
<name>A0A172TIZ8_9BACL</name>
<dbReference type="Pfam" id="PF07833">
    <property type="entry name" value="Cu_amine_oxidN1"/>
    <property type="match status" value="1"/>
</dbReference>
<evidence type="ECO:0000313" key="4">
    <source>
        <dbReference type="Proteomes" id="UP000076927"/>
    </source>
</evidence>